<protein>
    <submittedName>
        <fullName evidence="2">Uncharacterized protein</fullName>
    </submittedName>
</protein>
<evidence type="ECO:0000256" key="1">
    <source>
        <dbReference type="SAM" id="SignalP"/>
    </source>
</evidence>
<evidence type="ECO:0000313" key="2">
    <source>
        <dbReference type="EMBL" id="PAX58077.1"/>
    </source>
</evidence>
<organism evidence="2 3">
    <name type="scientific">Brunnivagina elsteri CCALA 953</name>
    <dbReference type="NCBI Taxonomy" id="987040"/>
    <lineage>
        <taxon>Bacteria</taxon>
        <taxon>Bacillati</taxon>
        <taxon>Cyanobacteriota</taxon>
        <taxon>Cyanophyceae</taxon>
        <taxon>Nostocales</taxon>
        <taxon>Calotrichaceae</taxon>
        <taxon>Brunnivagina</taxon>
    </lineage>
</organism>
<feature type="signal peptide" evidence="1">
    <location>
        <begin position="1"/>
        <end position="24"/>
    </location>
</feature>
<dbReference type="AlphaFoldDB" id="A0A2A2TLE5"/>
<feature type="chain" id="PRO_5012064794" evidence="1">
    <location>
        <begin position="25"/>
        <end position="414"/>
    </location>
</feature>
<dbReference type="EMBL" id="NTFS01000064">
    <property type="protein sequence ID" value="PAX58077.1"/>
    <property type="molecule type" value="Genomic_DNA"/>
</dbReference>
<dbReference type="OrthoDB" id="9815249at2"/>
<accession>A0A2A2TLE5</accession>
<name>A0A2A2TLE5_9CYAN</name>
<proteinExistence type="predicted"/>
<dbReference type="RefSeq" id="WP_095721268.1">
    <property type="nucleotide sequence ID" value="NZ_NTFS01000064.1"/>
</dbReference>
<sequence length="414" mass="46817">MRLFICSLLLVFTLAFPLTSIVKSAPPPTSDIEQYLINAQFKQGETAILAKLQQNPSSDRDRFGLGVVQLMGGTERLMQSLYRYGLQQNYFTAFFPILRLPVPVNPKPQEITYAESRTILQNLLNDLDKVKTTLEPIKDNKVKLPLRIGLTRMDFNADGKLEANESFWKTFNQLTGRQATEKIVQGFAIAFDAGDVVWLRGYCNLLSAIAQTVLAHDGSKLFNSTAHLIFAKPQIPYPFLTNGTGAFNWGGNIDISDVVAFIHLINLPVIEPQRMTAALQHLLKVTALSRESWKLILAETDNDREWLPNPKQKGVIPNAVVTQPMIDSWLTFLNETDTLLTGKKLVPFWRKREMRGINLNKVFTQPQPFDLVLWVQGTAAAPYLEPGVLTDAATWQRLMQVFRGQFFQFAAWFN</sequence>
<gene>
    <name evidence="2" type="ORF">CK510_08380</name>
</gene>
<keyword evidence="3" id="KW-1185">Reference proteome</keyword>
<keyword evidence="1" id="KW-0732">Signal</keyword>
<comment type="caution">
    <text evidence="2">The sequence shown here is derived from an EMBL/GenBank/DDBJ whole genome shotgun (WGS) entry which is preliminary data.</text>
</comment>
<evidence type="ECO:0000313" key="3">
    <source>
        <dbReference type="Proteomes" id="UP000218238"/>
    </source>
</evidence>
<reference evidence="2 3" key="1">
    <citation type="submission" date="2017-08" db="EMBL/GenBank/DDBJ databases">
        <title>Draft genome sequence of filamentous cyanobacterium Calothrix elsteri CCALA 953.</title>
        <authorList>
            <person name="Gagunashvili A.N."/>
            <person name="Elster J."/>
            <person name="Andresson O.S."/>
        </authorList>
    </citation>
    <scope>NUCLEOTIDE SEQUENCE [LARGE SCALE GENOMIC DNA]</scope>
    <source>
        <strain evidence="2 3">CCALA 953</strain>
    </source>
</reference>
<dbReference type="Proteomes" id="UP000218238">
    <property type="component" value="Unassembled WGS sequence"/>
</dbReference>